<feature type="domain" description="Cyclic nucleotide-binding" evidence="3">
    <location>
        <begin position="11"/>
        <end position="124"/>
    </location>
</feature>
<dbReference type="SUPFAM" id="SSF51206">
    <property type="entry name" value="cAMP-binding domain-like"/>
    <property type="match status" value="1"/>
</dbReference>
<evidence type="ECO:0000256" key="1">
    <source>
        <dbReference type="ARBA" id="ARBA00023122"/>
    </source>
</evidence>
<dbReference type="Gene3D" id="3.10.580.10">
    <property type="entry name" value="CBS-domain"/>
    <property type="match status" value="1"/>
</dbReference>
<dbReference type="PROSITE" id="PS51371">
    <property type="entry name" value="CBS"/>
    <property type="match status" value="1"/>
</dbReference>
<dbReference type="PANTHER" id="PTHR43080:SF2">
    <property type="entry name" value="CBS DOMAIN-CONTAINING PROTEIN"/>
    <property type="match status" value="1"/>
</dbReference>
<dbReference type="RefSeq" id="WP_263126528.1">
    <property type="nucleotide sequence ID" value="NZ_CP106753.1"/>
</dbReference>
<evidence type="ECO:0000313" key="6">
    <source>
        <dbReference type="Proteomes" id="UP001061302"/>
    </source>
</evidence>
<gene>
    <name evidence="5" type="ORF">N8I74_08835</name>
</gene>
<name>A0ABY6DZ26_9NEIS</name>
<protein>
    <submittedName>
        <fullName evidence="5">DUF294 nucleotidyltransferase-like domain-containing protein</fullName>
    </submittedName>
</protein>
<dbReference type="InterPro" id="IPR051257">
    <property type="entry name" value="Diverse_CBS-Domain"/>
</dbReference>
<dbReference type="InterPro" id="IPR018821">
    <property type="entry name" value="DUF294_put_nucleoTrafse_sb-bd"/>
</dbReference>
<dbReference type="Proteomes" id="UP001061302">
    <property type="component" value="Chromosome"/>
</dbReference>
<evidence type="ECO:0000313" key="5">
    <source>
        <dbReference type="EMBL" id="UXY17098.1"/>
    </source>
</evidence>
<keyword evidence="1 2" id="KW-0129">CBS domain</keyword>
<evidence type="ECO:0000259" key="3">
    <source>
        <dbReference type="PROSITE" id="PS50042"/>
    </source>
</evidence>
<dbReference type="Gene3D" id="2.60.120.10">
    <property type="entry name" value="Jelly Rolls"/>
    <property type="match status" value="1"/>
</dbReference>
<dbReference type="InterPro" id="IPR000644">
    <property type="entry name" value="CBS_dom"/>
</dbReference>
<proteinExistence type="predicted"/>
<organism evidence="5 6">
    <name type="scientific">Chitiniphilus purpureus</name>
    <dbReference type="NCBI Taxonomy" id="2981137"/>
    <lineage>
        <taxon>Bacteria</taxon>
        <taxon>Pseudomonadati</taxon>
        <taxon>Pseudomonadota</taxon>
        <taxon>Betaproteobacteria</taxon>
        <taxon>Neisseriales</taxon>
        <taxon>Chitinibacteraceae</taxon>
        <taxon>Chitiniphilus</taxon>
    </lineage>
</organism>
<dbReference type="PROSITE" id="PS50042">
    <property type="entry name" value="CNMP_BINDING_3"/>
    <property type="match status" value="1"/>
</dbReference>
<accession>A0ABY6DZ26</accession>
<dbReference type="InterPro" id="IPR018490">
    <property type="entry name" value="cNMP-bd_dom_sf"/>
</dbReference>
<dbReference type="SUPFAM" id="SSF54631">
    <property type="entry name" value="CBS-domain pair"/>
    <property type="match status" value="1"/>
</dbReference>
<keyword evidence="6" id="KW-1185">Reference proteome</keyword>
<dbReference type="CDD" id="cd00038">
    <property type="entry name" value="CAP_ED"/>
    <property type="match status" value="1"/>
</dbReference>
<dbReference type="InterPro" id="IPR014710">
    <property type="entry name" value="RmlC-like_jellyroll"/>
</dbReference>
<feature type="domain" description="CBS" evidence="4">
    <location>
        <begin position="212"/>
        <end position="268"/>
    </location>
</feature>
<dbReference type="Pfam" id="PF03445">
    <property type="entry name" value="DUF294"/>
    <property type="match status" value="1"/>
</dbReference>
<reference evidence="5" key="1">
    <citation type="submission" date="2022-10" db="EMBL/GenBank/DDBJ databases">
        <title>Chitiniphilus purpureus sp. nov., a novel chitin-degrading bacterium isolated from crawfish pond sediment.</title>
        <authorList>
            <person name="Li K."/>
        </authorList>
    </citation>
    <scope>NUCLEOTIDE SEQUENCE</scope>
    <source>
        <strain evidence="5">CD1</strain>
    </source>
</reference>
<dbReference type="CDD" id="cd05401">
    <property type="entry name" value="NT_GlnE_GlnD_like"/>
    <property type="match status" value="1"/>
</dbReference>
<dbReference type="Pfam" id="PF00571">
    <property type="entry name" value="CBS"/>
    <property type="match status" value="2"/>
</dbReference>
<dbReference type="InterPro" id="IPR000595">
    <property type="entry name" value="cNMP-bd_dom"/>
</dbReference>
<dbReference type="InterPro" id="IPR046342">
    <property type="entry name" value="CBS_dom_sf"/>
</dbReference>
<dbReference type="PANTHER" id="PTHR43080">
    <property type="entry name" value="CBS DOMAIN-CONTAINING PROTEIN CBSX3, MITOCHONDRIAL"/>
    <property type="match status" value="1"/>
</dbReference>
<dbReference type="EMBL" id="CP106753">
    <property type="protein sequence ID" value="UXY17098.1"/>
    <property type="molecule type" value="Genomic_DNA"/>
</dbReference>
<dbReference type="InterPro" id="IPR005105">
    <property type="entry name" value="GlnD_Uridyltrans_N"/>
</dbReference>
<dbReference type="Pfam" id="PF10335">
    <property type="entry name" value="DUF294_C"/>
    <property type="match status" value="1"/>
</dbReference>
<dbReference type="Pfam" id="PF00027">
    <property type="entry name" value="cNMP_binding"/>
    <property type="match status" value="1"/>
</dbReference>
<evidence type="ECO:0000259" key="4">
    <source>
        <dbReference type="PROSITE" id="PS51371"/>
    </source>
</evidence>
<sequence length="598" mass="66046">MPTPFDFHQPPFDCLSGTERARLEAVIDLEYYAHGERVIGQDSPVDSLFVPMKGVIGSMVDDDPVLYHQGEAFDTRALVSGRAATSLYALEDSVLFRLPRECVLDLTQRNPLFGAFFYQDVAKRLASLAHQPIRHELQSLWLARVAQAPVRAPCWLADSVTLADAARAMQQQHLSSVLVRSADGAGIFTQSDLRDAIADGIDATGTPLASRVHRPLQGIEEDEFLYQALLLMTRQAIQRVIVTRKGEIVGVLEQVDLLAFLSNHAHLVGARIERAADTDDLQHAARDLRRMVAVLHGQGVKTTLIADLVTELQRKLLARLFAMLAPPGLVANSCLVLLGSEGRGEQVLPADQDNALLLADGYAPPVELPAITERFNTLLVQFGHPRCTGGVMLCNPAWRLSVGQCKHLLDEALDRGDGDAIMRLAIWQDAHPVCGDGTLLAQVVTHLRRWSAGDDAFLARFALAAEQFAPPPRMGGPWADKAPFDLKKLGIFPIVHGVRSLALEAGIEPTNTYRRLEALHTTGRLDPSLARDLTETLALFHALHLRHALQQDAQGRPIDYLIDPARLSPLERALLRDAFAVVRRLRERLRHHFRLAQF</sequence>
<evidence type="ECO:0000256" key="2">
    <source>
        <dbReference type="PROSITE-ProRule" id="PRU00703"/>
    </source>
</evidence>